<dbReference type="Pfam" id="PF00018">
    <property type="entry name" value="SH3_1"/>
    <property type="match status" value="1"/>
</dbReference>
<dbReference type="PROSITE" id="PS50002">
    <property type="entry name" value="SH3"/>
    <property type="match status" value="1"/>
</dbReference>
<evidence type="ECO:0000256" key="4">
    <source>
        <dbReference type="SAM" id="MobiDB-lite"/>
    </source>
</evidence>
<evidence type="ECO:0000313" key="7">
    <source>
        <dbReference type="Proteomes" id="UP000789572"/>
    </source>
</evidence>
<accession>A0A9N9E871</accession>
<keyword evidence="2" id="KW-0677">Repeat</keyword>
<feature type="domain" description="SH3" evidence="5">
    <location>
        <begin position="1"/>
        <end position="63"/>
    </location>
</feature>
<evidence type="ECO:0000313" key="6">
    <source>
        <dbReference type="EMBL" id="CAG8667261.1"/>
    </source>
</evidence>
<dbReference type="PANTHER" id="PTHR46218:SF4">
    <property type="entry name" value="LIM AND SH3 DOMAIN PROTEIN LASP"/>
    <property type="match status" value="1"/>
</dbReference>
<gene>
    <name evidence="6" type="ORF">POCULU_LOCUS10767</name>
</gene>
<dbReference type="Gene3D" id="2.30.30.40">
    <property type="entry name" value="SH3 Domains"/>
    <property type="match status" value="1"/>
</dbReference>
<name>A0A9N9E871_9GLOM</name>
<dbReference type="OrthoDB" id="1716625at2759"/>
<feature type="compositionally biased region" description="Low complexity" evidence="4">
    <location>
        <begin position="121"/>
        <end position="138"/>
    </location>
</feature>
<evidence type="ECO:0000256" key="1">
    <source>
        <dbReference type="ARBA" id="ARBA00022443"/>
    </source>
</evidence>
<dbReference type="PRINTS" id="PR00452">
    <property type="entry name" value="SH3DOMAIN"/>
</dbReference>
<evidence type="ECO:0000256" key="3">
    <source>
        <dbReference type="PROSITE-ProRule" id="PRU00192"/>
    </source>
</evidence>
<comment type="caution">
    <text evidence="6">The sequence shown here is derived from an EMBL/GenBank/DDBJ whole genome shotgun (WGS) entry which is preliminary data.</text>
</comment>
<dbReference type="PANTHER" id="PTHR46218">
    <property type="entry name" value="LASP"/>
    <property type="match status" value="1"/>
</dbReference>
<dbReference type="InterPro" id="IPR036028">
    <property type="entry name" value="SH3-like_dom_sf"/>
</dbReference>
<dbReference type="EMBL" id="CAJVPJ010006224">
    <property type="protein sequence ID" value="CAG8667261.1"/>
    <property type="molecule type" value="Genomic_DNA"/>
</dbReference>
<dbReference type="SUPFAM" id="SSF50044">
    <property type="entry name" value="SH3-domain"/>
    <property type="match status" value="1"/>
</dbReference>
<proteinExistence type="predicted"/>
<organism evidence="6 7">
    <name type="scientific">Paraglomus occultum</name>
    <dbReference type="NCBI Taxonomy" id="144539"/>
    <lineage>
        <taxon>Eukaryota</taxon>
        <taxon>Fungi</taxon>
        <taxon>Fungi incertae sedis</taxon>
        <taxon>Mucoromycota</taxon>
        <taxon>Glomeromycotina</taxon>
        <taxon>Glomeromycetes</taxon>
        <taxon>Paraglomerales</taxon>
        <taxon>Paraglomeraceae</taxon>
        <taxon>Paraglomus</taxon>
    </lineage>
</organism>
<dbReference type="InterPro" id="IPR051759">
    <property type="entry name" value="LIM-SH3_domain_protein"/>
</dbReference>
<dbReference type="GO" id="GO:0051015">
    <property type="term" value="F:actin filament binding"/>
    <property type="evidence" value="ECO:0007669"/>
    <property type="project" value="TreeGrafter"/>
</dbReference>
<feature type="region of interest" description="Disordered" evidence="4">
    <location>
        <begin position="62"/>
        <end position="159"/>
    </location>
</feature>
<dbReference type="SMART" id="SM00326">
    <property type="entry name" value="SH3"/>
    <property type="match status" value="1"/>
</dbReference>
<evidence type="ECO:0000259" key="5">
    <source>
        <dbReference type="PROSITE" id="PS50002"/>
    </source>
</evidence>
<dbReference type="Proteomes" id="UP000789572">
    <property type="component" value="Unassembled WGS sequence"/>
</dbReference>
<feature type="non-terminal residue" evidence="6">
    <location>
        <position position="159"/>
    </location>
</feature>
<evidence type="ECO:0000256" key="2">
    <source>
        <dbReference type="ARBA" id="ARBA00022737"/>
    </source>
</evidence>
<dbReference type="InterPro" id="IPR001452">
    <property type="entry name" value="SH3_domain"/>
</dbReference>
<keyword evidence="7" id="KW-1185">Reference proteome</keyword>
<keyword evidence="1 3" id="KW-0728">SH3 domain</keyword>
<feature type="non-terminal residue" evidence="6">
    <location>
        <position position="1"/>
    </location>
</feature>
<sequence length="159" mass="17039">NMPIKARALYDCVADDVSELSFKEGDILIDVVESDNEGWLEAVLERTNERGLVPKNYVEQFEDKPKPPKVLPKGTAKPVGSNGVKSTGPPAIMPKPTVNAPDRPLGGPRRLSANVIASFEKTTNTTTTPTAKSSVKSTAPLIKPKPDISGNGIKSHTHD</sequence>
<dbReference type="AlphaFoldDB" id="A0A9N9E871"/>
<protein>
    <submittedName>
        <fullName evidence="6">7703_t:CDS:1</fullName>
    </submittedName>
</protein>
<reference evidence="6" key="1">
    <citation type="submission" date="2021-06" db="EMBL/GenBank/DDBJ databases">
        <authorList>
            <person name="Kallberg Y."/>
            <person name="Tangrot J."/>
            <person name="Rosling A."/>
        </authorList>
    </citation>
    <scope>NUCLEOTIDE SEQUENCE</scope>
    <source>
        <strain evidence="6">IA702</strain>
    </source>
</reference>